<dbReference type="InterPro" id="IPR041698">
    <property type="entry name" value="Methyltransf_25"/>
</dbReference>
<protein>
    <submittedName>
        <fullName evidence="2">Conserved domain protein</fullName>
    </submittedName>
</protein>
<dbReference type="AlphaFoldDB" id="C1F4S6"/>
<reference evidence="2 3" key="1">
    <citation type="journal article" date="2009" name="Appl. Environ. Microbiol.">
        <title>Three genomes from the phylum Acidobacteria provide insight into the lifestyles of these microorganisms in soils.</title>
        <authorList>
            <person name="Ward N.L."/>
            <person name="Challacombe J.F."/>
            <person name="Janssen P.H."/>
            <person name="Henrissat B."/>
            <person name="Coutinho P.M."/>
            <person name="Wu M."/>
            <person name="Xie G."/>
            <person name="Haft D.H."/>
            <person name="Sait M."/>
            <person name="Badger J."/>
            <person name="Barabote R.D."/>
            <person name="Bradley B."/>
            <person name="Brettin T.S."/>
            <person name="Brinkac L.M."/>
            <person name="Bruce D."/>
            <person name="Creasy T."/>
            <person name="Daugherty S.C."/>
            <person name="Davidsen T.M."/>
            <person name="DeBoy R.T."/>
            <person name="Detter J.C."/>
            <person name="Dodson R.J."/>
            <person name="Durkin A.S."/>
            <person name="Ganapathy A."/>
            <person name="Gwinn-Giglio M."/>
            <person name="Han C.S."/>
            <person name="Khouri H."/>
            <person name="Kiss H."/>
            <person name="Kothari S.P."/>
            <person name="Madupu R."/>
            <person name="Nelson K.E."/>
            <person name="Nelson W.C."/>
            <person name="Paulsen I."/>
            <person name="Penn K."/>
            <person name="Ren Q."/>
            <person name="Rosovitz M.J."/>
            <person name="Selengut J.D."/>
            <person name="Shrivastava S."/>
            <person name="Sullivan S.A."/>
            <person name="Tapia R."/>
            <person name="Thompson L.S."/>
            <person name="Watkins K.L."/>
            <person name="Yang Q."/>
            <person name="Yu C."/>
            <person name="Zafar N."/>
            <person name="Zhou L."/>
            <person name="Kuske C.R."/>
        </authorList>
    </citation>
    <scope>NUCLEOTIDE SEQUENCE [LARGE SCALE GENOMIC DNA]</scope>
    <source>
        <strain evidence="3">ATCC 51196 / DSM 11244 / BCRC 80197 / JCM 7670 / NBRC 15755 / NCIMB 13165 / 161</strain>
    </source>
</reference>
<dbReference type="KEGG" id="aca:ACP_1197"/>
<gene>
    <name evidence="2" type="ordered locus">ACP_1197</name>
</gene>
<dbReference type="EMBL" id="CP001472">
    <property type="protein sequence ID" value="ACO32813.1"/>
    <property type="molecule type" value="Genomic_DNA"/>
</dbReference>
<dbReference type="HOGENOM" id="CLU_082414_0_0_0"/>
<dbReference type="SUPFAM" id="SSF53335">
    <property type="entry name" value="S-adenosyl-L-methionine-dependent methyltransferases"/>
    <property type="match status" value="1"/>
</dbReference>
<dbReference type="InParanoid" id="C1F4S6"/>
<evidence type="ECO:0000313" key="3">
    <source>
        <dbReference type="Proteomes" id="UP000002207"/>
    </source>
</evidence>
<keyword evidence="3" id="KW-1185">Reference proteome</keyword>
<name>C1F4S6_ACIC5</name>
<dbReference type="CDD" id="cd02440">
    <property type="entry name" value="AdoMet_MTases"/>
    <property type="match status" value="1"/>
</dbReference>
<evidence type="ECO:0000259" key="1">
    <source>
        <dbReference type="Pfam" id="PF13649"/>
    </source>
</evidence>
<dbReference type="STRING" id="240015.ACP_1197"/>
<dbReference type="eggNOG" id="COG0500">
    <property type="taxonomic scope" value="Bacteria"/>
</dbReference>
<accession>C1F4S6</accession>
<dbReference type="Proteomes" id="UP000002207">
    <property type="component" value="Chromosome"/>
</dbReference>
<evidence type="ECO:0000313" key="2">
    <source>
        <dbReference type="EMBL" id="ACO32813.1"/>
    </source>
</evidence>
<organism evidence="2 3">
    <name type="scientific">Acidobacterium capsulatum (strain ATCC 51196 / DSM 11244 / BCRC 80197 / JCM 7670 / NBRC 15755 / NCIMB 13165 / 161)</name>
    <dbReference type="NCBI Taxonomy" id="240015"/>
    <lineage>
        <taxon>Bacteria</taxon>
        <taxon>Pseudomonadati</taxon>
        <taxon>Acidobacteriota</taxon>
        <taxon>Terriglobia</taxon>
        <taxon>Terriglobales</taxon>
        <taxon>Acidobacteriaceae</taxon>
        <taxon>Acidobacterium</taxon>
    </lineage>
</organism>
<dbReference type="InterPro" id="IPR029063">
    <property type="entry name" value="SAM-dependent_MTases_sf"/>
</dbReference>
<dbReference type="Pfam" id="PF13649">
    <property type="entry name" value="Methyltransf_25"/>
    <property type="match status" value="1"/>
</dbReference>
<feature type="domain" description="Methyltransferase" evidence="1">
    <location>
        <begin position="13"/>
        <end position="96"/>
    </location>
</feature>
<dbReference type="Gene3D" id="3.40.50.150">
    <property type="entry name" value="Vaccinia Virus protein VP39"/>
    <property type="match status" value="1"/>
</dbReference>
<proteinExistence type="predicted"/>
<sequence>MKLIGEACSYGRVIDVGGGTSTLAEKLLDRGYEVTVLDISESALERDRKRLGAKAGNIRWIAADITAAPTLETYDVWHDRAVFHFLTSAADRAAYRMVLEQTVSVGGYAVIGTFALDGPEKCSGLEVQRYDGPMLAAEVGPQFSLLKCEPEMHVTPWGTHQSFQYSIFRRL</sequence>